<evidence type="ECO:0000313" key="2">
    <source>
        <dbReference type="Proteomes" id="UP000184287"/>
    </source>
</evidence>
<reference evidence="2" key="1">
    <citation type="submission" date="2016-11" db="EMBL/GenBank/DDBJ databases">
        <authorList>
            <person name="Varghese N."/>
            <person name="Submissions S."/>
        </authorList>
    </citation>
    <scope>NUCLEOTIDE SEQUENCE [LARGE SCALE GENOMIC DNA]</scope>
    <source>
        <strain evidence="2">DSM 16990</strain>
    </source>
</reference>
<evidence type="ECO:0000313" key="1">
    <source>
        <dbReference type="EMBL" id="SHF37154.1"/>
    </source>
</evidence>
<dbReference type="PANTHER" id="PTHR38474:SF1">
    <property type="entry name" value="SLR0299 PROTEIN"/>
    <property type="match status" value="1"/>
</dbReference>
<protein>
    <submittedName>
        <fullName evidence="1">Chloramphenicol O-acetyltransferase type A</fullName>
    </submittedName>
</protein>
<dbReference type="PANTHER" id="PTHR38474">
    <property type="entry name" value="SLR0299 PROTEIN"/>
    <property type="match status" value="1"/>
</dbReference>
<name>A0A1M5B3R4_9SPHI</name>
<keyword evidence="1" id="KW-0808">Transferase</keyword>
<gene>
    <name evidence="1" type="ORF">SAMN04488522_1021011</name>
</gene>
<dbReference type="SMART" id="SM01059">
    <property type="entry name" value="CAT"/>
    <property type="match status" value="1"/>
</dbReference>
<dbReference type="Pfam" id="PF00302">
    <property type="entry name" value="CAT"/>
    <property type="match status" value="1"/>
</dbReference>
<proteinExistence type="predicted"/>
<accession>A0A1M5B3R4</accession>
<dbReference type="Gene3D" id="3.30.559.10">
    <property type="entry name" value="Chloramphenicol acetyltransferase-like domain"/>
    <property type="match status" value="1"/>
</dbReference>
<dbReference type="Proteomes" id="UP000184287">
    <property type="component" value="Unassembled WGS sequence"/>
</dbReference>
<keyword evidence="2" id="KW-1185">Reference proteome</keyword>
<dbReference type="STRING" id="288992.SAMN04488522_1021011"/>
<organism evidence="1 2">
    <name type="scientific">Pedobacter caeni</name>
    <dbReference type="NCBI Taxonomy" id="288992"/>
    <lineage>
        <taxon>Bacteria</taxon>
        <taxon>Pseudomonadati</taxon>
        <taxon>Bacteroidota</taxon>
        <taxon>Sphingobacteriia</taxon>
        <taxon>Sphingobacteriales</taxon>
        <taxon>Sphingobacteriaceae</taxon>
        <taxon>Pedobacter</taxon>
    </lineage>
</organism>
<sequence length="218" mass="26051">MQFVQMKNMNKSIIDIKTWKRKDHYYFFKEFEQPFFGVNTALNCTDAYHYCKANHIPFFLFYLHKSLKAIQQIKEFKYRIERDLVFEYQQISGSVTVLRDDETFGFAYFEYYEDFSLFMKQTKIAINAVKMEKGLTMRPELKNIIHYTVLPGIQFSSMQHAYSTSGQDYIPKIAFGKFNFREEEVLLPLSIHVHHALCDGLHLAQYIDCYQQEMDIKK</sequence>
<dbReference type="GO" id="GO:0008811">
    <property type="term" value="F:chloramphenicol O-acetyltransferase activity"/>
    <property type="evidence" value="ECO:0007669"/>
    <property type="project" value="InterPro"/>
</dbReference>
<dbReference type="SUPFAM" id="SSF52777">
    <property type="entry name" value="CoA-dependent acyltransferases"/>
    <property type="match status" value="1"/>
</dbReference>
<dbReference type="InterPro" id="IPR001707">
    <property type="entry name" value="Cmp_AcTrfase"/>
</dbReference>
<dbReference type="EMBL" id="FQUQ01000002">
    <property type="protein sequence ID" value="SHF37154.1"/>
    <property type="molecule type" value="Genomic_DNA"/>
</dbReference>
<dbReference type="InterPro" id="IPR023213">
    <property type="entry name" value="CAT-like_dom_sf"/>
</dbReference>
<dbReference type="AlphaFoldDB" id="A0A1M5B3R4"/>